<evidence type="ECO:0000313" key="3">
    <source>
        <dbReference type="EMBL" id="KAJ6775380.1"/>
    </source>
</evidence>
<accession>A0A9Q1AL28</accession>
<evidence type="ECO:0000256" key="1">
    <source>
        <dbReference type="ARBA" id="ARBA00022737"/>
    </source>
</evidence>
<dbReference type="PANTHER" id="PTHR47926">
    <property type="entry name" value="PENTATRICOPEPTIDE REPEAT-CONTAINING PROTEIN"/>
    <property type="match status" value="1"/>
</dbReference>
<dbReference type="Gene3D" id="1.25.40.10">
    <property type="entry name" value="Tetratricopeptide repeat domain"/>
    <property type="match status" value="3"/>
</dbReference>
<dbReference type="Pfam" id="PF13041">
    <property type="entry name" value="PPR_2"/>
    <property type="match status" value="2"/>
</dbReference>
<dbReference type="AlphaFoldDB" id="A0A9Q1AL28"/>
<dbReference type="Pfam" id="PF20431">
    <property type="entry name" value="E_motif"/>
    <property type="match status" value="1"/>
</dbReference>
<organism evidence="3 4">
    <name type="scientific">Salix purpurea</name>
    <name type="common">Purple osier willow</name>
    <dbReference type="NCBI Taxonomy" id="77065"/>
    <lineage>
        <taxon>Eukaryota</taxon>
        <taxon>Viridiplantae</taxon>
        <taxon>Streptophyta</taxon>
        <taxon>Embryophyta</taxon>
        <taxon>Tracheophyta</taxon>
        <taxon>Spermatophyta</taxon>
        <taxon>Magnoliopsida</taxon>
        <taxon>eudicotyledons</taxon>
        <taxon>Gunneridae</taxon>
        <taxon>Pentapetalae</taxon>
        <taxon>rosids</taxon>
        <taxon>fabids</taxon>
        <taxon>Malpighiales</taxon>
        <taxon>Salicaceae</taxon>
        <taxon>Saliceae</taxon>
        <taxon>Salix</taxon>
    </lineage>
</organism>
<feature type="repeat" description="PPR" evidence="2">
    <location>
        <begin position="71"/>
        <end position="105"/>
    </location>
</feature>
<dbReference type="GO" id="GO:0003723">
    <property type="term" value="F:RNA binding"/>
    <property type="evidence" value="ECO:0007669"/>
    <property type="project" value="InterPro"/>
</dbReference>
<dbReference type="GO" id="GO:0009451">
    <property type="term" value="P:RNA modification"/>
    <property type="evidence" value="ECO:0007669"/>
    <property type="project" value="InterPro"/>
</dbReference>
<comment type="caution">
    <text evidence="3">The sequence shown here is derived from an EMBL/GenBank/DDBJ whole genome shotgun (WGS) entry which is preliminary data.</text>
</comment>
<gene>
    <name evidence="3" type="ORF">OIU79_018535</name>
</gene>
<evidence type="ECO:0000313" key="4">
    <source>
        <dbReference type="Proteomes" id="UP001151532"/>
    </source>
</evidence>
<evidence type="ECO:0000256" key="2">
    <source>
        <dbReference type="PROSITE-ProRule" id="PRU00708"/>
    </source>
</evidence>
<dbReference type="InterPro" id="IPR046848">
    <property type="entry name" value="E_motif"/>
</dbReference>
<name>A0A9Q1AL28_SALPP</name>
<keyword evidence="4" id="KW-1185">Reference proteome</keyword>
<proteinExistence type="predicted"/>
<dbReference type="FunFam" id="1.25.40.10:FF:001030">
    <property type="entry name" value="Pentatricopeptide repeat-containing protein At1g09190"/>
    <property type="match status" value="1"/>
</dbReference>
<dbReference type="Proteomes" id="UP001151532">
    <property type="component" value="Chromosome 5"/>
</dbReference>
<dbReference type="Pfam" id="PF01535">
    <property type="entry name" value="PPR"/>
    <property type="match status" value="3"/>
</dbReference>
<protein>
    <submittedName>
        <fullName evidence="3">REPEAT-CONTAINING PROTEIN putative-RELATED</fullName>
    </submittedName>
</protein>
<dbReference type="NCBIfam" id="TIGR00756">
    <property type="entry name" value="PPR"/>
    <property type="match status" value="3"/>
</dbReference>
<dbReference type="PROSITE" id="PS51375">
    <property type="entry name" value="PPR"/>
    <property type="match status" value="2"/>
</dbReference>
<dbReference type="InterPro" id="IPR002885">
    <property type="entry name" value="PPR_rpt"/>
</dbReference>
<dbReference type="FunFam" id="1.25.40.10:FF:000242">
    <property type="entry name" value="Pentatricopeptide repeat-containing protein"/>
    <property type="match status" value="1"/>
</dbReference>
<dbReference type="OrthoDB" id="185373at2759"/>
<feature type="repeat" description="PPR" evidence="2">
    <location>
        <begin position="172"/>
        <end position="206"/>
    </location>
</feature>
<reference evidence="3" key="2">
    <citation type="journal article" date="2023" name="Int. J. Mol. Sci.">
        <title>De Novo Assembly and Annotation of 11 Diverse Shrub Willow (Salix) Genomes Reveals Novel Gene Organization in Sex-Linked Regions.</title>
        <authorList>
            <person name="Hyden B."/>
            <person name="Feng K."/>
            <person name="Yates T.B."/>
            <person name="Jawdy S."/>
            <person name="Cereghino C."/>
            <person name="Smart L.B."/>
            <person name="Muchero W."/>
        </authorList>
    </citation>
    <scope>NUCLEOTIDE SEQUENCE</scope>
    <source>
        <tissue evidence="3">Shoot tip</tissue>
    </source>
</reference>
<keyword evidence="1" id="KW-0677">Repeat</keyword>
<dbReference type="PANTHER" id="PTHR47926:SF540">
    <property type="entry name" value="PENTATRICOPEPTIDE REPEAT-CONTAINING PROTEIN"/>
    <property type="match status" value="1"/>
</dbReference>
<dbReference type="InterPro" id="IPR011990">
    <property type="entry name" value="TPR-like_helical_dom_sf"/>
</dbReference>
<reference evidence="3" key="1">
    <citation type="submission" date="2022-11" db="EMBL/GenBank/DDBJ databases">
        <authorList>
            <person name="Hyden B.L."/>
            <person name="Feng K."/>
            <person name="Yates T."/>
            <person name="Jawdy S."/>
            <person name="Smart L.B."/>
            <person name="Muchero W."/>
        </authorList>
    </citation>
    <scope>NUCLEOTIDE SEQUENCE</scope>
    <source>
        <tissue evidence="3">Shoot tip</tissue>
    </source>
</reference>
<dbReference type="EMBL" id="JAPFFK010000002">
    <property type="protein sequence ID" value="KAJ6775380.1"/>
    <property type="molecule type" value="Genomic_DNA"/>
</dbReference>
<sequence>MSRACREIERNILRLLHGRETRTQLREIHAHFLRHGLNQLNQILSHFVSICGSLNKMAYANRIFKQTQNPTIILFNAMIKGYSLNGPFEESFRLFSSMKNRGIWPDEYTLAPLLKACSSLGVLQLGKCIHKEVLVVGFEGFSAIRIGFIEFYSSCGAMEDAEKVFGEMYQRDVIVWNLMIRGFSQTRRNSEALGLFHEMLDWGFKPDEATVVTVLPICARLGAVDVGQWIHSYAKSSGIYRDFVAVGNALVDFYNKSGMFETARRVFEEMPRKNEMLNEGLSPNDATLVGVLSCCAHAGLFERGRELFASMVEHHQIEPKLEHYGCMVDLLGRSGCVREAYDLIRSMPAGTPNAALWGSLLSACRSHGDVELAHHAVKELIVLEPWNSGNYVLLSNMYAEGERWDQVANVRGMMREKNVKKTPGQSVIG</sequence>
<dbReference type="InterPro" id="IPR046960">
    <property type="entry name" value="PPR_At4g14850-like_plant"/>
</dbReference>